<evidence type="ECO:0000313" key="3">
    <source>
        <dbReference type="Proteomes" id="UP000007842"/>
    </source>
</evidence>
<dbReference type="KEGG" id="scy:SCATT_43330"/>
<keyword evidence="3" id="KW-1185">Reference proteome</keyword>
<dbReference type="RefSeq" id="WP_014145058.1">
    <property type="nucleotide sequence ID" value="NC_016111.1"/>
</dbReference>
<protein>
    <submittedName>
        <fullName evidence="2">Uncharacterized protein</fullName>
    </submittedName>
</protein>
<organism evidence="2 3">
    <name type="scientific">Streptantibioticus cattleyicolor (strain ATCC 35852 / DSM 46488 / JCM 4925 / NBRC 14057 / NRRL 8057)</name>
    <name type="common">Streptomyces cattleya</name>
    <dbReference type="NCBI Taxonomy" id="1003195"/>
    <lineage>
        <taxon>Bacteria</taxon>
        <taxon>Bacillati</taxon>
        <taxon>Actinomycetota</taxon>
        <taxon>Actinomycetes</taxon>
        <taxon>Kitasatosporales</taxon>
        <taxon>Streptomycetaceae</taxon>
        <taxon>Streptantibioticus</taxon>
    </lineage>
</organism>
<dbReference type="Proteomes" id="UP000007842">
    <property type="component" value="Chromosome"/>
</dbReference>
<gene>
    <name evidence="2" type="ordered locus">SCATT_43330</name>
</gene>
<dbReference type="PATRIC" id="fig|1003195.11.peg.5786"/>
<proteinExistence type="predicted"/>
<evidence type="ECO:0000313" key="2">
    <source>
        <dbReference type="EMBL" id="AEW96704.1"/>
    </source>
</evidence>
<dbReference type="OrthoDB" id="4002101at2"/>
<reference evidence="3" key="1">
    <citation type="submission" date="2011-12" db="EMBL/GenBank/DDBJ databases">
        <title>Complete genome sequence of Streptomyces cattleya strain DSM 46488.</title>
        <authorList>
            <person name="Ou H.-Y."/>
            <person name="Li P."/>
            <person name="Zhao C."/>
            <person name="O'Hagan D."/>
            <person name="Deng Z."/>
        </authorList>
    </citation>
    <scope>NUCLEOTIDE SEQUENCE [LARGE SCALE GENOMIC DNA]</scope>
    <source>
        <strain evidence="3">ATCC 35852 / DSM 46488 / JCM 4925 / NBRC 14057 / NRRL 8057</strain>
    </source>
</reference>
<feature type="region of interest" description="Disordered" evidence="1">
    <location>
        <begin position="129"/>
        <end position="152"/>
    </location>
</feature>
<accession>F8JSI0</accession>
<dbReference type="EMBL" id="CP003219">
    <property type="protein sequence ID" value="AEW96704.1"/>
    <property type="molecule type" value="Genomic_DNA"/>
</dbReference>
<feature type="compositionally biased region" description="Polar residues" evidence="1">
    <location>
        <begin position="138"/>
        <end position="152"/>
    </location>
</feature>
<evidence type="ECO:0000256" key="1">
    <source>
        <dbReference type="SAM" id="MobiDB-lite"/>
    </source>
</evidence>
<dbReference type="HOGENOM" id="CLU_610995_0_0_11"/>
<dbReference type="eggNOG" id="ENOG50343F6">
    <property type="taxonomic scope" value="Bacteria"/>
</dbReference>
<sequence length="448" mass="48486">MGGRPTDWELVGRDDDPTPGDLDVLKDWENYFRRRADDADFCLSALRKVQGNVHTLDLDGSWLTALWGRIDYLADALLPEKAVHEGTADAFRTFRGALQDIQHQADQALDQAREAHRDKTAATVRLQGLAGQSAAKPSDSTEAALRNSTQNAIDDADGRLRRAKGQVDDAAWRYGVAAQQVVTALRQSEESLGRTIFAPPSPDRNTSSPGQPSFLHRFADQALTDIYVLAGITAGTLRGAAGIGEQIDLMMLGAPELRGPGAAFALADGSAPTGLADAYAFGANPYKGIDFGGGRLDDSWLFKTYDTDPAVVGSAKGKTLRSPNSRHTIMGAKSGPAKEKNTIILPGLGSAVDEDIAEIAAGRAKWNEDAQRYEINGRTYAVEPSGTIMPGSGSGFVLLDRVEYSALKEIVKAGGDLDKCQQFKHKPDFVENPEKIQRVYELYRTYYP</sequence>
<accession>G8WSZ8</accession>
<name>F8JSI0_STREN</name>
<dbReference type="STRING" id="1003195.SCATT_43330"/>
<dbReference type="AlphaFoldDB" id="F8JSI0"/>
<dbReference type="KEGG" id="sct:SCAT_4346"/>